<feature type="domain" description="Carrier" evidence="3">
    <location>
        <begin position="556"/>
        <end position="638"/>
    </location>
</feature>
<dbReference type="SUPFAM" id="SSF51735">
    <property type="entry name" value="NAD(P)-binding Rossmann-fold domains"/>
    <property type="match status" value="1"/>
</dbReference>
<dbReference type="InterPro" id="IPR042099">
    <property type="entry name" value="ANL_N_sf"/>
</dbReference>
<evidence type="ECO:0000256" key="2">
    <source>
        <dbReference type="ARBA" id="ARBA00022553"/>
    </source>
</evidence>
<dbReference type="InterPro" id="IPR051414">
    <property type="entry name" value="Adenylate-forming_Reductase"/>
</dbReference>
<gene>
    <name evidence="4" type="ORF">DFH05DRAFT_1503167</name>
</gene>
<protein>
    <recommendedName>
        <fullName evidence="3">Carrier domain-containing protein</fullName>
    </recommendedName>
</protein>
<dbReference type="PROSITE" id="PS00012">
    <property type="entry name" value="PHOSPHOPANTETHEINE"/>
    <property type="match status" value="1"/>
</dbReference>
<reference evidence="4 5" key="1">
    <citation type="journal article" date="2023" name="Proc. Natl. Acad. Sci. U.S.A.">
        <title>A global phylogenomic analysis of the shiitake genus Lentinula.</title>
        <authorList>
            <person name="Sierra-Patev S."/>
            <person name="Min B."/>
            <person name="Naranjo-Ortiz M."/>
            <person name="Looney B."/>
            <person name="Konkel Z."/>
            <person name="Slot J.C."/>
            <person name="Sakamoto Y."/>
            <person name="Steenwyk J.L."/>
            <person name="Rokas A."/>
            <person name="Carro J."/>
            <person name="Camarero S."/>
            <person name="Ferreira P."/>
            <person name="Molpeceres G."/>
            <person name="Ruiz-Duenas F.J."/>
            <person name="Serrano A."/>
            <person name="Henrissat B."/>
            <person name="Drula E."/>
            <person name="Hughes K.W."/>
            <person name="Mata J.L."/>
            <person name="Ishikawa N.K."/>
            <person name="Vargas-Isla R."/>
            <person name="Ushijima S."/>
            <person name="Smith C.A."/>
            <person name="Donoghue J."/>
            <person name="Ahrendt S."/>
            <person name="Andreopoulos W."/>
            <person name="He G."/>
            <person name="LaButti K."/>
            <person name="Lipzen A."/>
            <person name="Ng V."/>
            <person name="Riley R."/>
            <person name="Sandor L."/>
            <person name="Barry K."/>
            <person name="Martinez A.T."/>
            <person name="Xiao Y."/>
            <person name="Gibbons J.G."/>
            <person name="Terashima K."/>
            <person name="Grigoriev I.V."/>
            <person name="Hibbett D."/>
        </authorList>
    </citation>
    <scope>NUCLEOTIDE SEQUENCE [LARGE SCALE GENOMIC DNA]</scope>
    <source>
        <strain evidence="4 5">TFB7810</strain>
    </source>
</reference>
<evidence type="ECO:0000259" key="3">
    <source>
        <dbReference type="PROSITE" id="PS50075"/>
    </source>
</evidence>
<dbReference type="PANTHER" id="PTHR43439">
    <property type="entry name" value="PHENYLACETATE-COENZYME A LIGASE"/>
    <property type="match status" value="1"/>
</dbReference>
<dbReference type="InterPro" id="IPR009081">
    <property type="entry name" value="PP-bd_ACP"/>
</dbReference>
<evidence type="ECO:0000313" key="5">
    <source>
        <dbReference type="Proteomes" id="UP001142393"/>
    </source>
</evidence>
<dbReference type="EMBL" id="JANVFU010000011">
    <property type="protein sequence ID" value="KAJ3741911.1"/>
    <property type="molecule type" value="Genomic_DNA"/>
</dbReference>
<keyword evidence="1" id="KW-0596">Phosphopantetheine</keyword>
<sequence>MPALFTSLRDERYTLPHLFERNALLNPDAPFLRYLDGDEEKGPITNISAQQILRMASATVDHLEKLGCVPRKAGQPLKVVAIYGTSGISYYNYLVACILMNWTVLLVSTRNSDAAVEHLLRVSEATHIISDGIWFEKAQKFPSVTAIKIEDISPSKNVWSSAQLNSEQFSQALTEPALYLHTSGTTGHPKLIPFTNEFIITGIQRVHNGNYTAFRNASMLTLVPLFHAIGFWNFTMIPFATGVVPVIVHSKRPMDGARLLSILKRIDSSSTIVFSSPATLEEVAGIPNGPETLAAMSGHAFWGGGGIKQELGDRLARAGAILTSVYGATEFGPITPFRCSSDNPVEDWNYISFLPDATVLLKPVDDGSNLKELLILPSETTITAIQQYNHENPKAWATMDLWAPHPTKEGLWKHHGRMDSITVLSNGEKTNNRQIETLLLEDPSIARVVVFGSGRFLNGVLLSPSSNLGYEPSSDSERFLDQIWPTIVNANQVLPQHSALVRQLVLVENSNKPFVMSDKGTVRRVETLDQYEDEINAAYSRLDEGEGALEVELPDEATPETFKAYLKNLLEAISIRVPSEDADFFDYGVDSLITIKIRSHVVSFIKHRLNLGDIEISGNLVYAYSSINALTGFVFNTANGGQSTERIIQELIQKYTEGLPVPPATTTNEAVPVSESKSVLLTGCTGSLGSHVLVQLLSTSDVEKVYCLVRKTDTEDTIRKRLEVQFQTYGLPSELLAKKASSIIILPADLSEPDLGLSSTDKQKLESEVTHIIHSAWRLDFNLPVERFSKTEIAGVRHLMNLALAQPSLHTRFVFVSSIGSVQNYSSTSASGKVPEQSFSYPSIAGSDGYSQSKYTAERIIDIAVSTAGLDAVIIRGGQLSGSSQNGYWNPREYIPSLFKTSATIRAFPDHFLEIRWLPVDVASEIVTKLSLNPVSRGYYHLENPVSISWPYLVNLLTAHAPKSVKAISIEPVPMSEWLRLIVQASQVKNADEIPAIKLMDFFRGNGESTGGGGENSVVLDVQRTREVAPEIDVSILSDAVLLSYWNTASK</sequence>
<dbReference type="Pfam" id="PF00501">
    <property type="entry name" value="AMP-binding"/>
    <property type="match status" value="1"/>
</dbReference>
<keyword evidence="5" id="KW-1185">Reference proteome</keyword>
<dbReference type="Gene3D" id="3.40.50.720">
    <property type="entry name" value="NAD(P)-binding Rossmann-like Domain"/>
    <property type="match status" value="1"/>
</dbReference>
<dbReference type="InterPro" id="IPR000873">
    <property type="entry name" value="AMP-dep_synth/lig_dom"/>
</dbReference>
<dbReference type="Pfam" id="PF23562">
    <property type="entry name" value="AMP-binding_C_3"/>
    <property type="match status" value="1"/>
</dbReference>
<keyword evidence="2" id="KW-0597">Phosphoprotein</keyword>
<dbReference type="Pfam" id="PF07993">
    <property type="entry name" value="NAD_binding_4"/>
    <property type="match status" value="1"/>
</dbReference>
<dbReference type="InterPro" id="IPR036736">
    <property type="entry name" value="ACP-like_sf"/>
</dbReference>
<dbReference type="PROSITE" id="PS50075">
    <property type="entry name" value="CARRIER"/>
    <property type="match status" value="1"/>
</dbReference>
<evidence type="ECO:0000313" key="4">
    <source>
        <dbReference type="EMBL" id="KAJ3741911.1"/>
    </source>
</evidence>
<dbReference type="PANTHER" id="PTHR43439:SF2">
    <property type="entry name" value="ENZYME, PUTATIVE (JCVI)-RELATED"/>
    <property type="match status" value="1"/>
</dbReference>
<dbReference type="Gene3D" id="3.40.50.12780">
    <property type="entry name" value="N-terminal domain of ligase-like"/>
    <property type="match status" value="1"/>
</dbReference>
<proteinExistence type="predicted"/>
<dbReference type="SUPFAM" id="SSF47336">
    <property type="entry name" value="ACP-like"/>
    <property type="match status" value="1"/>
</dbReference>
<dbReference type="PROSITE" id="PS00455">
    <property type="entry name" value="AMP_BINDING"/>
    <property type="match status" value="1"/>
</dbReference>
<dbReference type="InterPro" id="IPR013120">
    <property type="entry name" value="FAR_NAD-bd"/>
</dbReference>
<dbReference type="Proteomes" id="UP001142393">
    <property type="component" value="Unassembled WGS sequence"/>
</dbReference>
<dbReference type="InterPro" id="IPR036291">
    <property type="entry name" value="NAD(P)-bd_dom_sf"/>
</dbReference>
<dbReference type="InterPro" id="IPR006162">
    <property type="entry name" value="Ppantetheine_attach_site"/>
</dbReference>
<name>A0A9W8NVZ8_9AGAR</name>
<dbReference type="SUPFAM" id="SSF56801">
    <property type="entry name" value="Acetyl-CoA synthetase-like"/>
    <property type="match status" value="1"/>
</dbReference>
<evidence type="ECO:0000256" key="1">
    <source>
        <dbReference type="ARBA" id="ARBA00022450"/>
    </source>
</evidence>
<organism evidence="4 5">
    <name type="scientific">Lentinula detonsa</name>
    <dbReference type="NCBI Taxonomy" id="2804962"/>
    <lineage>
        <taxon>Eukaryota</taxon>
        <taxon>Fungi</taxon>
        <taxon>Dikarya</taxon>
        <taxon>Basidiomycota</taxon>
        <taxon>Agaricomycotina</taxon>
        <taxon>Agaricomycetes</taxon>
        <taxon>Agaricomycetidae</taxon>
        <taxon>Agaricales</taxon>
        <taxon>Marasmiineae</taxon>
        <taxon>Omphalotaceae</taxon>
        <taxon>Lentinula</taxon>
    </lineage>
</organism>
<comment type="caution">
    <text evidence="4">The sequence shown here is derived from an EMBL/GenBank/DDBJ whole genome shotgun (WGS) entry which is preliminary data.</text>
</comment>
<dbReference type="InterPro" id="IPR020845">
    <property type="entry name" value="AMP-binding_CS"/>
</dbReference>
<dbReference type="AlphaFoldDB" id="A0A9W8NVZ8"/>
<accession>A0A9W8NVZ8</accession>